<dbReference type="SUPFAM" id="SSF55781">
    <property type="entry name" value="GAF domain-like"/>
    <property type="match status" value="1"/>
</dbReference>
<dbReference type="EMBL" id="ONZG01000013">
    <property type="protein sequence ID" value="SPJ30850.1"/>
    <property type="molecule type" value="Genomic_DNA"/>
</dbReference>
<dbReference type="PANTHER" id="PTHR30136:SF24">
    <property type="entry name" value="HTH-TYPE TRANSCRIPTIONAL REPRESSOR ALLR"/>
    <property type="match status" value="1"/>
</dbReference>
<dbReference type="GO" id="GO:0003677">
    <property type="term" value="F:DNA binding"/>
    <property type="evidence" value="ECO:0007669"/>
    <property type="project" value="UniProtKB-KW"/>
</dbReference>
<protein>
    <submittedName>
        <fullName evidence="5">Transcriptional repressor IclR</fullName>
    </submittedName>
</protein>
<evidence type="ECO:0000256" key="1">
    <source>
        <dbReference type="ARBA" id="ARBA00023015"/>
    </source>
</evidence>
<keyword evidence="3" id="KW-0804">Transcription</keyword>
<dbReference type="SMART" id="SM00346">
    <property type="entry name" value="HTH_ICLR"/>
    <property type="match status" value="1"/>
</dbReference>
<dbReference type="GO" id="GO:0003700">
    <property type="term" value="F:DNA-binding transcription factor activity"/>
    <property type="evidence" value="ECO:0007669"/>
    <property type="project" value="TreeGrafter"/>
</dbReference>
<dbReference type="InterPro" id="IPR036390">
    <property type="entry name" value="WH_DNA-bd_sf"/>
</dbReference>
<name>A0A2R8CEL8_9RHOB</name>
<evidence type="ECO:0000256" key="3">
    <source>
        <dbReference type="ARBA" id="ARBA00023163"/>
    </source>
</evidence>
<dbReference type="PROSITE" id="PS51078">
    <property type="entry name" value="ICLR_ED"/>
    <property type="match status" value="1"/>
</dbReference>
<dbReference type="PANTHER" id="PTHR30136">
    <property type="entry name" value="HELIX-TURN-HELIX TRANSCRIPTIONAL REGULATOR, ICLR FAMILY"/>
    <property type="match status" value="1"/>
</dbReference>
<evidence type="ECO:0000256" key="2">
    <source>
        <dbReference type="ARBA" id="ARBA00023125"/>
    </source>
</evidence>
<keyword evidence="2" id="KW-0238">DNA-binding</keyword>
<dbReference type="Pfam" id="PF01614">
    <property type="entry name" value="IclR_C"/>
    <property type="match status" value="1"/>
</dbReference>
<evidence type="ECO:0000313" key="6">
    <source>
        <dbReference type="Proteomes" id="UP000244898"/>
    </source>
</evidence>
<dbReference type="InterPro" id="IPR005471">
    <property type="entry name" value="Tscrpt_reg_IclR_N"/>
</dbReference>
<organism evidence="5 6">
    <name type="scientific">Falsiruegeria mediterranea M17</name>
    <dbReference type="NCBI Taxonomy" id="1200281"/>
    <lineage>
        <taxon>Bacteria</taxon>
        <taxon>Pseudomonadati</taxon>
        <taxon>Pseudomonadota</taxon>
        <taxon>Alphaproteobacteria</taxon>
        <taxon>Rhodobacterales</taxon>
        <taxon>Roseobacteraceae</taxon>
        <taxon>Falsiruegeria</taxon>
    </lineage>
</organism>
<proteinExistence type="predicted"/>
<dbReference type="Gene3D" id="1.10.10.10">
    <property type="entry name" value="Winged helix-like DNA-binding domain superfamily/Winged helix DNA-binding domain"/>
    <property type="match status" value="1"/>
</dbReference>
<dbReference type="InterPro" id="IPR014757">
    <property type="entry name" value="Tscrpt_reg_IclR_C"/>
</dbReference>
<dbReference type="SUPFAM" id="SSF46785">
    <property type="entry name" value="Winged helix' DNA-binding domain"/>
    <property type="match status" value="1"/>
</dbReference>
<accession>A0A2R8CEL8</accession>
<dbReference type="GO" id="GO:0045892">
    <property type="term" value="P:negative regulation of DNA-templated transcription"/>
    <property type="evidence" value="ECO:0007669"/>
    <property type="project" value="TreeGrafter"/>
</dbReference>
<reference evidence="6" key="1">
    <citation type="submission" date="2018-03" db="EMBL/GenBank/DDBJ databases">
        <authorList>
            <person name="Rodrigo-Torres L."/>
            <person name="Arahal R. D."/>
            <person name="Lucena T."/>
        </authorList>
    </citation>
    <scope>NUCLEOTIDE SEQUENCE [LARGE SCALE GENOMIC DNA]</scope>
    <source>
        <strain evidence="6">CECT 7615</strain>
    </source>
</reference>
<keyword evidence="6" id="KW-1185">Reference proteome</keyword>
<keyword evidence="1" id="KW-0805">Transcription regulation</keyword>
<dbReference type="AlphaFoldDB" id="A0A2R8CEL8"/>
<dbReference type="InterPro" id="IPR036388">
    <property type="entry name" value="WH-like_DNA-bd_sf"/>
</dbReference>
<evidence type="ECO:0000259" key="4">
    <source>
        <dbReference type="PROSITE" id="PS51078"/>
    </source>
</evidence>
<dbReference type="InterPro" id="IPR029016">
    <property type="entry name" value="GAF-like_dom_sf"/>
</dbReference>
<dbReference type="Gene3D" id="3.30.450.40">
    <property type="match status" value="1"/>
</dbReference>
<sequence length="251" mass="27454">MANTVQGTQSFARSIGLLQHICDRASPPTLGDLLDECFFTRPTLYRLLNGLEAEGLIVQLRDKSYKPGPRLINLARSALATSDIRERARDALVRVRDQTGETVHLAVPSGDGLVYIDKIESLETVRMNSTVGTFVPLHSSGVGKAYLAALSDEELAAILDTVTLAPITPFTTIDPIKLREQITQCRAQGFVFDNQENETGIVCFGAAILDEDAKPIAAISISVPLFRLKKDISHYTAALKECVRWLSEDAI</sequence>
<evidence type="ECO:0000313" key="5">
    <source>
        <dbReference type="EMBL" id="SPJ30850.1"/>
    </source>
</evidence>
<dbReference type="Proteomes" id="UP000244898">
    <property type="component" value="Unassembled WGS sequence"/>
</dbReference>
<gene>
    <name evidence="5" type="primary">iclR_3</name>
    <name evidence="5" type="ORF">TRM7615_04387</name>
</gene>
<dbReference type="InterPro" id="IPR050707">
    <property type="entry name" value="HTH_MetabolicPath_Reg"/>
</dbReference>
<feature type="domain" description="IclR-ED" evidence="4">
    <location>
        <begin position="70"/>
        <end position="251"/>
    </location>
</feature>